<feature type="region of interest" description="Disordered" evidence="9">
    <location>
        <begin position="18"/>
        <end position="62"/>
    </location>
</feature>
<keyword evidence="5 8" id="KW-0418">Kinase</keyword>
<dbReference type="CDD" id="cd13118">
    <property type="entry name" value="POLO_box_1"/>
    <property type="match status" value="1"/>
</dbReference>
<feature type="region of interest" description="Disordered" evidence="9">
    <location>
        <begin position="372"/>
        <end position="455"/>
    </location>
</feature>
<evidence type="ECO:0000256" key="1">
    <source>
        <dbReference type="ARBA" id="ARBA00022527"/>
    </source>
</evidence>
<feature type="domain" description="POLO box" evidence="11">
    <location>
        <begin position="546"/>
        <end position="625"/>
    </location>
</feature>
<dbReference type="SUPFAM" id="SSF56112">
    <property type="entry name" value="Protein kinase-like (PK-like)"/>
    <property type="match status" value="1"/>
</dbReference>
<dbReference type="GO" id="GO:0000776">
    <property type="term" value="C:kinetochore"/>
    <property type="evidence" value="ECO:0007669"/>
    <property type="project" value="TreeGrafter"/>
</dbReference>
<evidence type="ECO:0000256" key="6">
    <source>
        <dbReference type="ARBA" id="ARBA00022840"/>
    </source>
</evidence>
<dbReference type="InterPro" id="IPR036947">
    <property type="entry name" value="POLO_box_dom_sf"/>
</dbReference>
<dbReference type="Proteomes" id="UP000242875">
    <property type="component" value="Unassembled WGS sequence"/>
</dbReference>
<feature type="domain" description="POLO box" evidence="11">
    <location>
        <begin position="644"/>
        <end position="724"/>
    </location>
</feature>
<keyword evidence="2 8" id="KW-0808">Transferase</keyword>
<keyword evidence="6 7" id="KW-0067">ATP-binding</keyword>
<dbReference type="SMART" id="SM00220">
    <property type="entry name" value="S_TKc"/>
    <property type="match status" value="1"/>
</dbReference>
<accession>A0A261Y2R0</accession>
<dbReference type="GO" id="GO:0005816">
    <property type="term" value="C:spindle pole body"/>
    <property type="evidence" value="ECO:0007669"/>
    <property type="project" value="TreeGrafter"/>
</dbReference>
<dbReference type="SUPFAM" id="SSF82615">
    <property type="entry name" value="Polo-box domain"/>
    <property type="match status" value="2"/>
</dbReference>
<dbReference type="PROSITE" id="PS50078">
    <property type="entry name" value="POLO_BOX"/>
    <property type="match status" value="2"/>
</dbReference>
<evidence type="ECO:0000256" key="3">
    <source>
        <dbReference type="ARBA" id="ARBA00022737"/>
    </source>
</evidence>
<dbReference type="InterPro" id="IPR008271">
    <property type="entry name" value="Ser/Thr_kinase_AS"/>
</dbReference>
<evidence type="ECO:0000256" key="2">
    <source>
        <dbReference type="ARBA" id="ARBA00022679"/>
    </source>
</evidence>
<reference evidence="12 13" key="1">
    <citation type="journal article" date="2017" name="Mycologia">
        <title>Bifiguratus adelaidae, gen. et sp. nov., a new member of Mucoromycotina in endophytic and soil-dwelling habitats.</title>
        <authorList>
            <person name="Torres-Cruz T.J."/>
            <person name="Billingsley Tobias T.L."/>
            <person name="Almatruk M."/>
            <person name="Hesse C."/>
            <person name="Kuske C.R."/>
            <person name="Desiro A."/>
            <person name="Benucci G.M."/>
            <person name="Bonito G."/>
            <person name="Stajich J.E."/>
            <person name="Dunlap C."/>
            <person name="Arnold A.E."/>
            <person name="Porras-Alfaro A."/>
        </authorList>
    </citation>
    <scope>NUCLEOTIDE SEQUENCE [LARGE SCALE GENOMIC DNA]</scope>
    <source>
        <strain evidence="12 13">AZ0501</strain>
    </source>
</reference>
<evidence type="ECO:0000259" key="11">
    <source>
        <dbReference type="PROSITE" id="PS50078"/>
    </source>
</evidence>
<evidence type="ECO:0000256" key="7">
    <source>
        <dbReference type="PROSITE-ProRule" id="PRU10141"/>
    </source>
</evidence>
<dbReference type="GO" id="GO:0007052">
    <property type="term" value="P:mitotic spindle organization"/>
    <property type="evidence" value="ECO:0007669"/>
    <property type="project" value="TreeGrafter"/>
</dbReference>
<evidence type="ECO:0000256" key="8">
    <source>
        <dbReference type="RuleBase" id="RU361162"/>
    </source>
</evidence>
<dbReference type="InterPro" id="IPR033701">
    <property type="entry name" value="POLO_box_1"/>
</dbReference>
<dbReference type="GO" id="GO:0005524">
    <property type="term" value="F:ATP binding"/>
    <property type="evidence" value="ECO:0007669"/>
    <property type="project" value="UniProtKB-UniRule"/>
</dbReference>
<evidence type="ECO:0000256" key="5">
    <source>
        <dbReference type="ARBA" id="ARBA00022777"/>
    </source>
</evidence>
<dbReference type="OrthoDB" id="408964at2759"/>
<protein>
    <recommendedName>
        <fullName evidence="8">Serine/threonine-protein kinase</fullName>
        <ecNumber evidence="8">2.7.11.21</ecNumber>
    </recommendedName>
</protein>
<feature type="compositionally biased region" description="Polar residues" evidence="9">
    <location>
        <begin position="410"/>
        <end position="419"/>
    </location>
</feature>
<dbReference type="EC" id="2.7.11.21" evidence="8"/>
<comment type="caution">
    <text evidence="12">The sequence shown here is derived from an EMBL/GenBank/DDBJ whole genome shotgun (WGS) entry which is preliminary data.</text>
</comment>
<keyword evidence="1 8" id="KW-0723">Serine/threonine-protein kinase</keyword>
<dbReference type="PROSITE" id="PS00107">
    <property type="entry name" value="PROTEIN_KINASE_ATP"/>
    <property type="match status" value="1"/>
</dbReference>
<evidence type="ECO:0000256" key="9">
    <source>
        <dbReference type="SAM" id="MobiDB-lite"/>
    </source>
</evidence>
<keyword evidence="4 7" id="KW-0547">Nucleotide-binding</keyword>
<evidence type="ECO:0000256" key="4">
    <source>
        <dbReference type="ARBA" id="ARBA00022741"/>
    </source>
</evidence>
<dbReference type="Gene3D" id="3.30.1120.30">
    <property type="entry name" value="POLO box domain"/>
    <property type="match status" value="2"/>
</dbReference>
<dbReference type="CDD" id="cd13117">
    <property type="entry name" value="POLO_box_2"/>
    <property type="match status" value="1"/>
</dbReference>
<dbReference type="Pfam" id="PF00069">
    <property type="entry name" value="Pkinase"/>
    <property type="match status" value="1"/>
</dbReference>
<proteinExistence type="inferred from homology"/>
<dbReference type="GO" id="GO:0000922">
    <property type="term" value="C:spindle pole"/>
    <property type="evidence" value="ECO:0007669"/>
    <property type="project" value="TreeGrafter"/>
</dbReference>
<evidence type="ECO:0000259" key="10">
    <source>
        <dbReference type="PROSITE" id="PS50011"/>
    </source>
</evidence>
<dbReference type="GO" id="GO:0005634">
    <property type="term" value="C:nucleus"/>
    <property type="evidence" value="ECO:0007669"/>
    <property type="project" value="TreeGrafter"/>
</dbReference>
<keyword evidence="3" id="KW-0677">Repeat</keyword>
<dbReference type="InterPro" id="IPR033695">
    <property type="entry name" value="POLO_box_2"/>
</dbReference>
<feature type="binding site" evidence="7">
    <location>
        <position position="100"/>
    </location>
    <ligand>
        <name>ATP</name>
        <dbReference type="ChEBI" id="CHEBI:30616"/>
    </ligand>
</feature>
<dbReference type="PANTHER" id="PTHR24345:SF0">
    <property type="entry name" value="CELL CYCLE SERINE_THREONINE-PROTEIN KINASE CDC5_MSD2"/>
    <property type="match status" value="1"/>
</dbReference>
<dbReference type="FunFam" id="1.10.510.10:FF:000571">
    <property type="entry name" value="Maternal embryonic leucine zipper kinase"/>
    <property type="match status" value="1"/>
</dbReference>
<evidence type="ECO:0000313" key="13">
    <source>
        <dbReference type="Proteomes" id="UP000242875"/>
    </source>
</evidence>
<feature type="compositionally biased region" description="Basic and acidic residues" evidence="9">
    <location>
        <begin position="381"/>
        <end position="396"/>
    </location>
</feature>
<comment type="similarity">
    <text evidence="8">Belongs to the protein kinase superfamily. Ser/Thr protein kinase family. CDC5/Polo subfamily.</text>
</comment>
<dbReference type="PANTHER" id="PTHR24345">
    <property type="entry name" value="SERINE/THREONINE-PROTEIN KINASE PLK"/>
    <property type="match status" value="1"/>
</dbReference>
<dbReference type="Pfam" id="PF00659">
    <property type="entry name" value="POLO_box"/>
    <property type="match status" value="2"/>
</dbReference>
<dbReference type="PROSITE" id="PS50011">
    <property type="entry name" value="PROTEIN_KINASE_DOM"/>
    <property type="match status" value="1"/>
</dbReference>
<organism evidence="12 13">
    <name type="scientific">Bifiguratus adelaidae</name>
    <dbReference type="NCBI Taxonomy" id="1938954"/>
    <lineage>
        <taxon>Eukaryota</taxon>
        <taxon>Fungi</taxon>
        <taxon>Fungi incertae sedis</taxon>
        <taxon>Mucoromycota</taxon>
        <taxon>Mucoromycotina</taxon>
        <taxon>Endogonomycetes</taxon>
        <taxon>Endogonales</taxon>
        <taxon>Endogonales incertae sedis</taxon>
        <taxon>Bifiguratus</taxon>
    </lineage>
</organism>
<dbReference type="EMBL" id="MVBO01000027">
    <property type="protein sequence ID" value="OZJ04910.1"/>
    <property type="molecule type" value="Genomic_DNA"/>
</dbReference>
<feature type="domain" description="Protein kinase" evidence="10">
    <location>
        <begin position="72"/>
        <end position="327"/>
    </location>
</feature>
<dbReference type="PROSITE" id="PS00108">
    <property type="entry name" value="PROTEIN_KINASE_ST"/>
    <property type="match status" value="1"/>
</dbReference>
<dbReference type="FunFam" id="3.30.200.20:FF:000091">
    <property type="entry name" value="Serine/threonine-protein kinase PLK"/>
    <property type="match status" value="1"/>
</dbReference>
<dbReference type="GO" id="GO:0005737">
    <property type="term" value="C:cytoplasm"/>
    <property type="evidence" value="ECO:0007669"/>
    <property type="project" value="TreeGrafter"/>
</dbReference>
<dbReference type="GO" id="GO:0004674">
    <property type="term" value="F:protein serine/threonine kinase activity"/>
    <property type="evidence" value="ECO:0007669"/>
    <property type="project" value="UniProtKB-KW"/>
</dbReference>
<sequence length="724" mass="82492">MESNWERARVINECVKKNSPLAQRGDKRAIQTESDPAGPLRLKRSHRTLGSSDTDVDDEPDAYYDKTRGQVYRRTRFLGEGGFARVYEVTDSNNRRFAAKVVQKGTLKREKNRKKLLSEIKIHQSMIHKRVVKYHAAFEDTRSVYLILEVCENKTLMDLIKKRECLTEPEVRFYMLQILEACQYMHQHRVIHRDLKLGNLFLDQDMNIKVGDFGLAAVIVKDGERKKTICGTPNYMAPEILFDSQNGHSYEVDIWSLGIILYTMLVGRPPFATEDTKEICRKIKENDYEFPSSPPVSSAARDLVRQLLNTLPDARPTISEIRAHPFFADGYVPEKIPQLAFYEEPKFVKPAEPTTPQLNKIRTGNLADVLGHRFQLGGPSDRYRTGTKRSERDKENQYGNIRDPTAIRNAPSNPSNTNIRPALANGITTKRSALSPKDPAGSGAATGFPAAKEPKADHLDVTEKDKANTGALKAGLHRKQYGEAKHTKRFPYSSSEDGHAKANMSAMTEFYTDLYEVLDKALSFTNPRQLRDYCQKLPPSQPCPTFLSKWIDYSAKYGLSYTLTDGTTGVLFNDETTVTLSPEGHTMHYFEHASNHLTSFPQAACPEKFSKKARILRRFHDYMTDNLNMADYVPHATHSPKALHLKHFFRSKAAMTFYLSHHVLQLNFFDHDKLILYNGGRDMAYVDKQGQFNVLTLESILDPRRADLHQRVKYAKNLVAHVLK</sequence>
<dbReference type="AlphaFoldDB" id="A0A261Y2R0"/>
<comment type="catalytic activity">
    <reaction evidence="8">
        <text>L-threonyl-[protein] + ATP = O-phospho-L-threonyl-[protein] + ADP + H(+)</text>
        <dbReference type="Rhea" id="RHEA:46608"/>
        <dbReference type="Rhea" id="RHEA-COMP:11060"/>
        <dbReference type="Rhea" id="RHEA-COMP:11605"/>
        <dbReference type="ChEBI" id="CHEBI:15378"/>
        <dbReference type="ChEBI" id="CHEBI:30013"/>
        <dbReference type="ChEBI" id="CHEBI:30616"/>
        <dbReference type="ChEBI" id="CHEBI:61977"/>
        <dbReference type="ChEBI" id="CHEBI:456216"/>
        <dbReference type="EC" id="2.7.11.21"/>
    </reaction>
</comment>
<dbReference type="Gene3D" id="3.30.200.20">
    <property type="entry name" value="Phosphorylase Kinase, domain 1"/>
    <property type="match status" value="1"/>
</dbReference>
<evidence type="ECO:0000313" key="12">
    <source>
        <dbReference type="EMBL" id="OZJ04910.1"/>
    </source>
</evidence>
<dbReference type="InterPro" id="IPR000719">
    <property type="entry name" value="Prot_kinase_dom"/>
</dbReference>
<name>A0A261Y2R0_9FUNG</name>
<gene>
    <name evidence="12" type="ORF">BZG36_02517</name>
</gene>
<dbReference type="CDD" id="cd14099">
    <property type="entry name" value="STKc_PLK"/>
    <property type="match status" value="1"/>
</dbReference>
<dbReference type="InterPro" id="IPR011009">
    <property type="entry name" value="Kinase-like_dom_sf"/>
</dbReference>
<dbReference type="InterPro" id="IPR017441">
    <property type="entry name" value="Protein_kinase_ATP_BS"/>
</dbReference>
<dbReference type="InterPro" id="IPR000959">
    <property type="entry name" value="POLO_box_dom"/>
</dbReference>
<keyword evidence="13" id="KW-1185">Reference proteome</keyword>
<dbReference type="Gene3D" id="1.10.510.10">
    <property type="entry name" value="Transferase(Phosphotransferase) domain 1"/>
    <property type="match status" value="1"/>
</dbReference>